<dbReference type="OrthoDB" id="9804920at2"/>
<dbReference type="SUPFAM" id="SSF51556">
    <property type="entry name" value="Metallo-dependent hydrolases"/>
    <property type="match status" value="1"/>
</dbReference>
<sequence length="392" mass="42405">MYRLLIWLTRLVLIALVVGAVVFFGFLPPYVEDTRNNVIDHEPYPVSDEAAALHETLIVGDLHADPLLWSRDLTERGTRGQVDIPRLIEGNVALQVFTAVTKSPAGQNYDSNSADAFDNITLLAVGQLWPPRTWNSLRERAIYQAEKLHDFEAKSNGRLKIIKSAADLETVLQAKARGEDVVGGILGIEGGHPLEGDIANLDPIFDAGHRVFGLQHFFDNELGGSLHGQANSGLTEFGRAVVAELAKKPVVIDLAHSSPQVARDVLAMTDIPLIVSHGGLHGHCPVKRNFPDDLMQEIAATGGVIGMGYWADVTCGDITPKGIAKMIKAAIETVGEDHVSLGSDYDGSVETAFDTSELAALTSALLDEGLTEAQIRKVMGENMVRVLRARLN</sequence>
<dbReference type="AlphaFoldDB" id="A0A101CZG9"/>
<evidence type="ECO:0000256" key="1">
    <source>
        <dbReference type="SAM" id="Phobius"/>
    </source>
</evidence>
<keyword evidence="3" id="KW-1185">Reference proteome</keyword>
<gene>
    <name evidence="2" type="ORF">AVO45_01815</name>
</gene>
<dbReference type="EMBL" id="LQBQ01000001">
    <property type="protein sequence ID" value="KUJ86226.1"/>
    <property type="molecule type" value="Genomic_DNA"/>
</dbReference>
<dbReference type="InterPro" id="IPR032466">
    <property type="entry name" value="Metal_Hydrolase"/>
</dbReference>
<keyword evidence="1" id="KW-1133">Transmembrane helix</keyword>
<dbReference type="InterPro" id="IPR008257">
    <property type="entry name" value="Pept_M19"/>
</dbReference>
<organism evidence="2 3">
    <name type="scientific">Ruegeria marisrubri</name>
    <dbReference type="NCBI Taxonomy" id="1685379"/>
    <lineage>
        <taxon>Bacteria</taxon>
        <taxon>Pseudomonadati</taxon>
        <taxon>Pseudomonadota</taxon>
        <taxon>Alphaproteobacteria</taxon>
        <taxon>Rhodobacterales</taxon>
        <taxon>Roseobacteraceae</taxon>
        <taxon>Ruegeria</taxon>
    </lineage>
</organism>
<proteinExistence type="predicted"/>
<accession>A0A101CZG9</accession>
<reference evidence="3" key="1">
    <citation type="submission" date="2015-12" db="EMBL/GenBank/DDBJ databases">
        <authorList>
            <person name="Zhang G."/>
            <person name="Stingl U."/>
        </authorList>
    </citation>
    <scope>NUCLEOTIDE SEQUENCE [LARGE SCALE GENOMIC DNA]</scope>
    <source>
        <strain evidence="3">ZGT118</strain>
    </source>
</reference>
<dbReference type="RefSeq" id="WP_068344678.1">
    <property type="nucleotide sequence ID" value="NZ_LQBQ01000001.1"/>
</dbReference>
<dbReference type="Proteomes" id="UP000053791">
    <property type="component" value="Unassembled WGS sequence"/>
</dbReference>
<keyword evidence="1" id="KW-0812">Transmembrane</keyword>
<protein>
    <submittedName>
        <fullName evidence="2">Peptidase M19</fullName>
    </submittedName>
</protein>
<dbReference type="Pfam" id="PF01244">
    <property type="entry name" value="Peptidase_M19"/>
    <property type="match status" value="1"/>
</dbReference>
<dbReference type="PANTHER" id="PTHR10443:SF12">
    <property type="entry name" value="DIPEPTIDASE"/>
    <property type="match status" value="1"/>
</dbReference>
<comment type="caution">
    <text evidence="2">The sequence shown here is derived from an EMBL/GenBank/DDBJ whole genome shotgun (WGS) entry which is preliminary data.</text>
</comment>
<dbReference type="GO" id="GO:0070573">
    <property type="term" value="F:metallodipeptidase activity"/>
    <property type="evidence" value="ECO:0007669"/>
    <property type="project" value="InterPro"/>
</dbReference>
<dbReference type="GO" id="GO:0006508">
    <property type="term" value="P:proteolysis"/>
    <property type="evidence" value="ECO:0007669"/>
    <property type="project" value="InterPro"/>
</dbReference>
<feature type="transmembrane region" description="Helical" evidence="1">
    <location>
        <begin position="7"/>
        <end position="27"/>
    </location>
</feature>
<name>A0A101CZG9_9RHOB</name>
<dbReference type="STRING" id="1685379.AVO45_01815"/>
<dbReference type="Gene3D" id="3.20.20.140">
    <property type="entry name" value="Metal-dependent hydrolases"/>
    <property type="match status" value="1"/>
</dbReference>
<evidence type="ECO:0000313" key="3">
    <source>
        <dbReference type="Proteomes" id="UP000053791"/>
    </source>
</evidence>
<keyword evidence="1" id="KW-0472">Membrane</keyword>
<evidence type="ECO:0000313" key="2">
    <source>
        <dbReference type="EMBL" id="KUJ86226.1"/>
    </source>
</evidence>
<dbReference type="PROSITE" id="PS51365">
    <property type="entry name" value="RENAL_DIPEPTIDASE_2"/>
    <property type="match status" value="1"/>
</dbReference>
<dbReference type="PANTHER" id="PTHR10443">
    <property type="entry name" value="MICROSOMAL DIPEPTIDASE"/>
    <property type="match status" value="1"/>
</dbReference>